<dbReference type="HOGENOM" id="CLU_1876848_0_0_1"/>
<gene>
    <name evidence="1" type="ORF">AG1IA_08788</name>
</gene>
<accession>L8WKA6</accession>
<name>L8WKA6_THACA</name>
<protein>
    <submittedName>
        <fullName evidence="1">Uncharacterized protein</fullName>
    </submittedName>
</protein>
<proteinExistence type="predicted"/>
<dbReference type="EMBL" id="AFRT01002816">
    <property type="protein sequence ID" value="ELU37182.1"/>
    <property type="molecule type" value="Genomic_DNA"/>
</dbReference>
<organism evidence="1 2">
    <name type="scientific">Thanatephorus cucumeris (strain AG1-IA)</name>
    <name type="common">Rice sheath blight fungus</name>
    <name type="synonym">Rhizoctonia solani</name>
    <dbReference type="NCBI Taxonomy" id="983506"/>
    <lineage>
        <taxon>Eukaryota</taxon>
        <taxon>Fungi</taxon>
        <taxon>Dikarya</taxon>
        <taxon>Basidiomycota</taxon>
        <taxon>Agaricomycotina</taxon>
        <taxon>Agaricomycetes</taxon>
        <taxon>Cantharellales</taxon>
        <taxon>Ceratobasidiaceae</taxon>
        <taxon>Rhizoctonia</taxon>
        <taxon>Rhizoctonia solani AG-1</taxon>
    </lineage>
</organism>
<evidence type="ECO:0000313" key="1">
    <source>
        <dbReference type="EMBL" id="ELU37182.1"/>
    </source>
</evidence>
<sequence length="136" mass="15199">MISKTSKYNYSGQKRPPPYHYSYAKIIQTHVVPREEALFPIQPLRSITPTCSLRLAISDQPPSAADTRVNQDSLYSSCGGIREFTDGSELYSDLPRTRCEAVGRGPGIMWRAGRNKLCVAWPPGGDYVGKWVSETF</sequence>
<keyword evidence="2" id="KW-1185">Reference proteome</keyword>
<dbReference type="AlphaFoldDB" id="L8WKA6"/>
<evidence type="ECO:0000313" key="2">
    <source>
        <dbReference type="Proteomes" id="UP000011668"/>
    </source>
</evidence>
<reference evidence="1 2" key="1">
    <citation type="journal article" date="2013" name="Nat. Commun.">
        <title>The evolution and pathogenic mechanisms of the rice sheath blight pathogen.</title>
        <authorList>
            <person name="Zheng A."/>
            <person name="Lin R."/>
            <person name="Xu L."/>
            <person name="Qin P."/>
            <person name="Tang C."/>
            <person name="Ai P."/>
            <person name="Zhang D."/>
            <person name="Liu Y."/>
            <person name="Sun Z."/>
            <person name="Feng H."/>
            <person name="Wang Y."/>
            <person name="Chen Y."/>
            <person name="Liang X."/>
            <person name="Fu R."/>
            <person name="Li Q."/>
            <person name="Zhang J."/>
            <person name="Yu X."/>
            <person name="Xie Z."/>
            <person name="Ding L."/>
            <person name="Guan P."/>
            <person name="Tang J."/>
            <person name="Liang Y."/>
            <person name="Wang S."/>
            <person name="Deng Q."/>
            <person name="Li S."/>
            <person name="Zhu J."/>
            <person name="Wang L."/>
            <person name="Liu H."/>
            <person name="Li P."/>
        </authorList>
    </citation>
    <scope>NUCLEOTIDE SEQUENCE [LARGE SCALE GENOMIC DNA]</scope>
    <source>
        <strain evidence="2">AG-1 IA</strain>
    </source>
</reference>
<comment type="caution">
    <text evidence="1">The sequence shown here is derived from an EMBL/GenBank/DDBJ whole genome shotgun (WGS) entry which is preliminary data.</text>
</comment>
<dbReference type="Proteomes" id="UP000011668">
    <property type="component" value="Unassembled WGS sequence"/>
</dbReference>